<protein>
    <recommendedName>
        <fullName evidence="9">Bifunctional protein FolD</fullName>
    </recommendedName>
    <domain>
        <recommendedName>
            <fullName evidence="9">Methylenetetrahydrofolate dehydrogenase</fullName>
            <ecNumber evidence="9">1.5.1.5</ecNumber>
        </recommendedName>
    </domain>
    <domain>
        <recommendedName>
            <fullName evidence="9">Methenyltetrahydrofolate cyclohydrolase</fullName>
            <ecNumber evidence="9">3.5.4.9</ecNumber>
        </recommendedName>
    </domain>
</protein>
<comment type="catalytic activity">
    <reaction evidence="9">
        <text>(6R)-5,10-methylene-5,6,7,8-tetrahydrofolate + NADP(+) = (6R)-5,10-methenyltetrahydrofolate + NADPH</text>
        <dbReference type="Rhea" id="RHEA:22812"/>
        <dbReference type="ChEBI" id="CHEBI:15636"/>
        <dbReference type="ChEBI" id="CHEBI:57455"/>
        <dbReference type="ChEBI" id="CHEBI:57783"/>
        <dbReference type="ChEBI" id="CHEBI:58349"/>
        <dbReference type="EC" id="1.5.1.5"/>
    </reaction>
</comment>
<sequence length="279" mass="30075">MIIDGKKISADIADTLREKIQMSRKKLRLAIVLTTHDPATKTFVRKKEEFGKKIGVDVRVYDEVLNAMSARSLRDRVSELVHVPENNGVIVQLPLADSVGNVQKVLNAVTPEKDVDMLSARSIGDFNVGSSIILPPVVGAVKEILLRHDASYVLRDKRVVVVGSGMLVGKLVSEWFLREGATITTINKYTKDSIYYTKNADIIVTGAGSPGIITGDMVQEGVCAIDVGTTPVQGVLRGDMDFDSVKKKAALITPVPGGVGPIVVANVFKNLLILCGINV</sequence>
<evidence type="ECO:0000256" key="4">
    <source>
        <dbReference type="ARBA" id="ARBA00022801"/>
    </source>
</evidence>
<dbReference type="UniPathway" id="UPA00193"/>
<feature type="binding site" evidence="9">
    <location>
        <position position="229"/>
    </location>
    <ligand>
        <name>NADP(+)</name>
        <dbReference type="ChEBI" id="CHEBI:58349"/>
    </ligand>
</feature>
<dbReference type="GO" id="GO:0006164">
    <property type="term" value="P:purine nucleotide biosynthetic process"/>
    <property type="evidence" value="ECO:0007669"/>
    <property type="project" value="UniProtKB-KW"/>
</dbReference>
<dbReference type="InterPro" id="IPR036291">
    <property type="entry name" value="NAD(P)-bd_dom_sf"/>
</dbReference>
<name>A0A2M8KXU1_9BACT</name>
<keyword evidence="5 9" id="KW-0521">NADP</keyword>
<feature type="domain" description="Tetrahydrofolate dehydrogenase/cyclohydrolase NAD(P)-binding" evidence="11">
    <location>
        <begin position="143"/>
        <end position="273"/>
    </location>
</feature>
<feature type="domain" description="Tetrahydrofolate dehydrogenase/cyclohydrolase catalytic" evidence="10">
    <location>
        <begin position="3"/>
        <end position="116"/>
    </location>
</feature>
<dbReference type="HAMAP" id="MF_01576">
    <property type="entry name" value="THF_DHG_CYH"/>
    <property type="match status" value="1"/>
</dbReference>
<dbReference type="Gene3D" id="3.40.50.720">
    <property type="entry name" value="NAD(P)-binding Rossmann-like Domain"/>
    <property type="match status" value="1"/>
</dbReference>
<evidence type="ECO:0000259" key="10">
    <source>
        <dbReference type="Pfam" id="PF00763"/>
    </source>
</evidence>
<dbReference type="GO" id="GO:0005829">
    <property type="term" value="C:cytosol"/>
    <property type="evidence" value="ECO:0007669"/>
    <property type="project" value="TreeGrafter"/>
</dbReference>
<comment type="catalytic activity">
    <reaction evidence="9">
        <text>(6R)-5,10-methenyltetrahydrofolate + H2O = (6R)-10-formyltetrahydrofolate + H(+)</text>
        <dbReference type="Rhea" id="RHEA:23700"/>
        <dbReference type="ChEBI" id="CHEBI:15377"/>
        <dbReference type="ChEBI" id="CHEBI:15378"/>
        <dbReference type="ChEBI" id="CHEBI:57455"/>
        <dbReference type="ChEBI" id="CHEBI:195366"/>
        <dbReference type="EC" id="3.5.4.9"/>
    </reaction>
</comment>
<dbReference type="GO" id="GO:0004477">
    <property type="term" value="F:methenyltetrahydrofolate cyclohydrolase activity"/>
    <property type="evidence" value="ECO:0007669"/>
    <property type="project" value="UniProtKB-UniRule"/>
</dbReference>
<dbReference type="EMBL" id="PFEF01000003">
    <property type="protein sequence ID" value="PJE64749.1"/>
    <property type="molecule type" value="Genomic_DNA"/>
</dbReference>
<dbReference type="InterPro" id="IPR046346">
    <property type="entry name" value="Aminoacid_DH-like_N_sf"/>
</dbReference>
<evidence type="ECO:0000259" key="11">
    <source>
        <dbReference type="Pfam" id="PF02882"/>
    </source>
</evidence>
<dbReference type="Pfam" id="PF02882">
    <property type="entry name" value="THF_DHG_CYH_C"/>
    <property type="match status" value="1"/>
</dbReference>
<comment type="caution">
    <text evidence="9">Lacks conserved residue(s) required for the propagation of feature annotation.</text>
</comment>
<dbReference type="EC" id="3.5.4.9" evidence="9"/>
<keyword evidence="9" id="KW-0368">Histidine biosynthesis</keyword>
<dbReference type="Gene3D" id="3.40.50.10860">
    <property type="entry name" value="Leucine Dehydrogenase, chain A, domain 1"/>
    <property type="match status" value="1"/>
</dbReference>
<dbReference type="SUPFAM" id="SSF53223">
    <property type="entry name" value="Aminoacid dehydrogenase-like, N-terminal domain"/>
    <property type="match status" value="1"/>
</dbReference>
<organism evidence="12 13">
    <name type="scientific">Candidatus Ryanbacteria bacterium CG10_big_fil_rev_8_21_14_0_10_43_42</name>
    <dbReference type="NCBI Taxonomy" id="1974864"/>
    <lineage>
        <taxon>Bacteria</taxon>
        <taxon>Candidatus Ryaniibacteriota</taxon>
    </lineage>
</organism>
<keyword evidence="6 9" id="KW-0560">Oxidoreductase</keyword>
<dbReference type="GO" id="GO:0004488">
    <property type="term" value="F:methylenetetrahydrofolate dehydrogenase (NADP+) activity"/>
    <property type="evidence" value="ECO:0007669"/>
    <property type="project" value="UniProtKB-UniRule"/>
</dbReference>
<evidence type="ECO:0000313" key="13">
    <source>
        <dbReference type="Proteomes" id="UP000229098"/>
    </source>
</evidence>
<comment type="pathway">
    <text evidence="1 9">One-carbon metabolism; tetrahydrofolate interconversion.</text>
</comment>
<evidence type="ECO:0000256" key="2">
    <source>
        <dbReference type="ARBA" id="ARBA00022563"/>
    </source>
</evidence>
<comment type="caution">
    <text evidence="12">The sequence shown here is derived from an EMBL/GenBank/DDBJ whole genome shotgun (WGS) entry which is preliminary data.</text>
</comment>
<dbReference type="InterPro" id="IPR000672">
    <property type="entry name" value="THF_DH/CycHdrlase"/>
</dbReference>
<comment type="function">
    <text evidence="9">Catalyzes the oxidation of 5,10-methylenetetrahydrofolate to 5,10-methenyltetrahydrofolate and then the hydrolysis of 5,10-methenyltetrahydrofolate to 10-formyltetrahydrofolate.</text>
</comment>
<dbReference type="GO" id="GO:0035999">
    <property type="term" value="P:tetrahydrofolate interconversion"/>
    <property type="evidence" value="ECO:0007669"/>
    <property type="project" value="UniProtKB-UniRule"/>
</dbReference>
<dbReference type="InterPro" id="IPR020630">
    <property type="entry name" value="THF_DH/CycHdrlase_cat_dom"/>
</dbReference>
<dbReference type="InterPro" id="IPR020631">
    <property type="entry name" value="THF_DH/CycHdrlase_NAD-bd_dom"/>
</dbReference>
<evidence type="ECO:0000256" key="3">
    <source>
        <dbReference type="ARBA" id="ARBA00022755"/>
    </source>
</evidence>
<keyword evidence="8 9" id="KW-0511">Multifunctional enzyme</keyword>
<evidence type="ECO:0000256" key="1">
    <source>
        <dbReference type="ARBA" id="ARBA00004777"/>
    </source>
</evidence>
<dbReference type="PANTHER" id="PTHR48099:SF5">
    <property type="entry name" value="C-1-TETRAHYDROFOLATE SYNTHASE, CYTOPLASMIC"/>
    <property type="match status" value="1"/>
</dbReference>
<proteinExistence type="inferred from homology"/>
<keyword evidence="7 9" id="KW-0486">Methionine biosynthesis</keyword>
<dbReference type="AlphaFoldDB" id="A0A2M8KXU1"/>
<evidence type="ECO:0000256" key="6">
    <source>
        <dbReference type="ARBA" id="ARBA00023002"/>
    </source>
</evidence>
<dbReference type="GO" id="GO:0009086">
    <property type="term" value="P:methionine biosynthetic process"/>
    <property type="evidence" value="ECO:0007669"/>
    <property type="project" value="UniProtKB-KW"/>
</dbReference>
<keyword evidence="4 9" id="KW-0378">Hydrolase</keyword>
<dbReference type="Pfam" id="PF00763">
    <property type="entry name" value="THF_DHG_CYH"/>
    <property type="match status" value="1"/>
</dbReference>
<accession>A0A2M8KXU1</accession>
<reference evidence="13" key="1">
    <citation type="submission" date="2017-09" db="EMBL/GenBank/DDBJ databases">
        <title>Depth-based differentiation of microbial function through sediment-hosted aquifers and enrichment of novel symbionts in the deep terrestrial subsurface.</title>
        <authorList>
            <person name="Probst A.J."/>
            <person name="Ladd B."/>
            <person name="Jarett J.K."/>
            <person name="Geller-Mcgrath D.E."/>
            <person name="Sieber C.M.K."/>
            <person name="Emerson J.B."/>
            <person name="Anantharaman K."/>
            <person name="Thomas B.C."/>
            <person name="Malmstrom R."/>
            <person name="Stieglmeier M."/>
            <person name="Klingl A."/>
            <person name="Woyke T."/>
            <person name="Ryan C.M."/>
            <person name="Banfield J.F."/>
        </authorList>
    </citation>
    <scope>NUCLEOTIDE SEQUENCE [LARGE SCALE GENOMIC DNA]</scope>
</reference>
<comment type="subunit">
    <text evidence="9">Homodimer.</text>
</comment>
<gene>
    <name evidence="9" type="primary">folD</name>
    <name evidence="12" type="ORF">COU90_00570</name>
</gene>
<evidence type="ECO:0000256" key="7">
    <source>
        <dbReference type="ARBA" id="ARBA00023167"/>
    </source>
</evidence>
<keyword evidence="9" id="KW-0028">Amino-acid biosynthesis</keyword>
<keyword evidence="2 9" id="KW-0554">One-carbon metabolism</keyword>
<keyword evidence="3 9" id="KW-0658">Purine biosynthesis</keyword>
<dbReference type="PANTHER" id="PTHR48099">
    <property type="entry name" value="C-1-TETRAHYDROFOLATE SYNTHASE, CYTOPLASMIC-RELATED"/>
    <property type="match status" value="1"/>
</dbReference>
<evidence type="ECO:0000256" key="9">
    <source>
        <dbReference type="HAMAP-Rule" id="MF_01576"/>
    </source>
</evidence>
<comment type="similarity">
    <text evidence="9">Belongs to the tetrahydrofolate dehydrogenase/cyclohydrolase family.</text>
</comment>
<evidence type="ECO:0000256" key="5">
    <source>
        <dbReference type="ARBA" id="ARBA00022857"/>
    </source>
</evidence>
<evidence type="ECO:0000313" key="12">
    <source>
        <dbReference type="EMBL" id="PJE64749.1"/>
    </source>
</evidence>
<dbReference type="GO" id="GO:0000105">
    <property type="term" value="P:L-histidine biosynthetic process"/>
    <property type="evidence" value="ECO:0007669"/>
    <property type="project" value="UniProtKB-KW"/>
</dbReference>
<feature type="binding site" evidence="9">
    <location>
        <begin position="163"/>
        <end position="165"/>
    </location>
    <ligand>
        <name>NADP(+)</name>
        <dbReference type="ChEBI" id="CHEBI:58349"/>
    </ligand>
</feature>
<dbReference type="SUPFAM" id="SSF51735">
    <property type="entry name" value="NAD(P)-binding Rossmann-fold domains"/>
    <property type="match status" value="1"/>
</dbReference>
<dbReference type="Proteomes" id="UP000229098">
    <property type="component" value="Unassembled WGS sequence"/>
</dbReference>
<dbReference type="EC" id="1.5.1.5" evidence="9"/>
<evidence type="ECO:0000256" key="8">
    <source>
        <dbReference type="ARBA" id="ARBA00023268"/>
    </source>
</evidence>
<dbReference type="PRINTS" id="PR00085">
    <property type="entry name" value="THFDHDRGNASE"/>
</dbReference>